<keyword evidence="4 6" id="KW-0804">Transcription</keyword>
<comment type="subcellular location">
    <subcellularLocation>
        <location evidence="1 6">Nucleus</location>
    </subcellularLocation>
</comment>
<keyword evidence="3 6" id="KW-0805">Transcription regulation</keyword>
<evidence type="ECO:0000313" key="11">
    <source>
        <dbReference type="Proteomes" id="UP000655225"/>
    </source>
</evidence>
<dbReference type="InterPro" id="IPR019542">
    <property type="entry name" value="Enhancer_polycomb-like_N"/>
</dbReference>
<evidence type="ECO:0000256" key="7">
    <source>
        <dbReference type="SAM" id="MobiDB-lite"/>
    </source>
</evidence>
<comment type="caution">
    <text evidence="10">The sequence shown here is derived from an EMBL/GenBank/DDBJ whole genome shotgun (WGS) entry which is preliminary data.</text>
</comment>
<organism evidence="10 11">
    <name type="scientific">Tetracentron sinense</name>
    <name type="common">Spur-leaf</name>
    <dbReference type="NCBI Taxonomy" id="13715"/>
    <lineage>
        <taxon>Eukaryota</taxon>
        <taxon>Viridiplantae</taxon>
        <taxon>Streptophyta</taxon>
        <taxon>Embryophyta</taxon>
        <taxon>Tracheophyta</taxon>
        <taxon>Spermatophyta</taxon>
        <taxon>Magnoliopsida</taxon>
        <taxon>Trochodendrales</taxon>
        <taxon>Trochodendraceae</taxon>
        <taxon>Tetracentron</taxon>
    </lineage>
</organism>
<feature type="transmembrane region" description="Helical" evidence="8">
    <location>
        <begin position="699"/>
        <end position="720"/>
    </location>
</feature>
<dbReference type="GO" id="GO:0035267">
    <property type="term" value="C:NuA4 histone acetyltransferase complex"/>
    <property type="evidence" value="ECO:0007669"/>
    <property type="project" value="InterPro"/>
</dbReference>
<evidence type="ECO:0000313" key="10">
    <source>
        <dbReference type="EMBL" id="KAF8395361.1"/>
    </source>
</evidence>
<proteinExistence type="inferred from homology"/>
<dbReference type="OMA" id="WLKKFNS"/>
<evidence type="ECO:0000256" key="2">
    <source>
        <dbReference type="ARBA" id="ARBA00008035"/>
    </source>
</evidence>
<keyword evidence="8" id="KW-0472">Membrane</keyword>
<reference evidence="10 11" key="1">
    <citation type="submission" date="2020-04" db="EMBL/GenBank/DDBJ databases">
        <title>Plant Genome Project.</title>
        <authorList>
            <person name="Zhang R.-G."/>
        </authorList>
    </citation>
    <scope>NUCLEOTIDE SEQUENCE [LARGE SCALE GENOMIC DNA]</scope>
    <source>
        <strain evidence="10">YNK0</strain>
        <tissue evidence="10">Leaf</tissue>
    </source>
</reference>
<dbReference type="PANTHER" id="PTHR14898">
    <property type="entry name" value="ENHANCER OF POLYCOMB"/>
    <property type="match status" value="1"/>
</dbReference>
<evidence type="ECO:0000256" key="5">
    <source>
        <dbReference type="ARBA" id="ARBA00023242"/>
    </source>
</evidence>
<protein>
    <recommendedName>
        <fullName evidence="6">Enhancer of polycomb-like protein</fullName>
    </recommendedName>
</protein>
<dbReference type="EMBL" id="JABCRI010000013">
    <property type="protein sequence ID" value="KAF8395361.1"/>
    <property type="molecule type" value="Genomic_DNA"/>
</dbReference>
<evidence type="ECO:0000256" key="3">
    <source>
        <dbReference type="ARBA" id="ARBA00023015"/>
    </source>
</evidence>
<evidence type="ECO:0000259" key="9">
    <source>
        <dbReference type="Pfam" id="PF10513"/>
    </source>
</evidence>
<evidence type="ECO:0000256" key="8">
    <source>
        <dbReference type="SAM" id="Phobius"/>
    </source>
</evidence>
<keyword evidence="8" id="KW-1133">Transmembrane helix</keyword>
<feature type="region of interest" description="Disordered" evidence="7">
    <location>
        <begin position="376"/>
        <end position="407"/>
    </location>
</feature>
<dbReference type="OrthoDB" id="435275at2759"/>
<evidence type="ECO:0000256" key="6">
    <source>
        <dbReference type="RuleBase" id="RU361124"/>
    </source>
</evidence>
<evidence type="ECO:0000256" key="1">
    <source>
        <dbReference type="ARBA" id="ARBA00004123"/>
    </source>
</evidence>
<dbReference type="InterPro" id="IPR024943">
    <property type="entry name" value="Enhancer_polycomb"/>
</dbReference>
<dbReference type="Pfam" id="PF10513">
    <property type="entry name" value="EPL1"/>
    <property type="match status" value="1"/>
</dbReference>
<dbReference type="Proteomes" id="UP000655225">
    <property type="component" value="Unassembled WGS sequence"/>
</dbReference>
<dbReference type="GO" id="GO:0005634">
    <property type="term" value="C:nucleus"/>
    <property type="evidence" value="ECO:0007669"/>
    <property type="project" value="UniProtKB-SubCell"/>
</dbReference>
<comment type="similarity">
    <text evidence="2 6">Belongs to the enhancer of polycomb family.</text>
</comment>
<dbReference type="AlphaFoldDB" id="A0A834Z121"/>
<keyword evidence="11" id="KW-1185">Reference proteome</keyword>
<sequence>MPSVGMRRSTRVFAKTVVKDAVGARVLRSGRRLWSESGDGKLIRGVDGDEWFLLLNNSGDSVEVPRCKSNGWSEEFRELKVDIMDVDGEIELQEESVNRGNGVFDSSVDRMYGVVYHRKRTRFSLQKFDLSENRGLKDRMYGIPFVRKQRRKKQRMGSSVVESFSRTGLAESRKELQVPAENWALEVRFRESKAMLAVVIEYCSSSSCQFTRFLNSVLSFMMRARVSLPELSAFMCSDPITHVFASHGIHFLPDLPCINNWQNGSSPSGICQIFGARRFTPLFSLNFSAVPLSFMYLHSSMFLRSMYILDVPTTSSMGSHQQLQRLTDSEKRLSCILTDIDISGSRHMSSGNTYGKRKVVDLVVGDPNLAAQSELCRHNSNSRDVRKRSSMRSGRVKSPSPVDLHKSSGAITSDFISSRDNCISFSSPVSNHEHKKPVQKSSTKNIRELKSTLVEWRQNMDSLCCSANILVIESDKCHREEGANVMLEYSASKQWFLSVKTEGSMRYFHKAHDVLRPCTANRFTHAIVWTGGNGWKLEFSDRRDWLIFKELYRECCDRNVRATAVRIIPVPGVHEVSGYGDSICVPFARPDSYITVNGDEVSRAMTKMTANYDIDYEDEKWLNQLNNEFNAENGILKQLSVEIFELMVDVFEKAFYCNPDDVSDEKTATNLCLNLGTRDVVVAVYNYWLKKREQKHLPLVRVFQLLLWAVYNGFVLVWLWSLCHPPRRAHLIQKPFLRKRRSLKRRQASQFGKGKQRLFFQALGTENDDLEEQNAKHRVQEAEHSASKSMEFAVLKRRRAQVLMENANWAAYKATMVLKIAEAATITESPDVAAASFLD</sequence>
<accession>A0A834Z121</accession>
<evidence type="ECO:0000256" key="4">
    <source>
        <dbReference type="ARBA" id="ARBA00023163"/>
    </source>
</evidence>
<gene>
    <name evidence="10" type="ORF">HHK36_019307</name>
</gene>
<name>A0A834Z121_TETSI</name>
<keyword evidence="8" id="KW-0812">Transmembrane</keyword>
<feature type="domain" description="Enhancer of polycomb-like N-terminal" evidence="9">
    <location>
        <begin position="568"/>
        <end position="653"/>
    </location>
</feature>
<keyword evidence="5 6" id="KW-0539">Nucleus</keyword>
<dbReference type="GO" id="GO:0006357">
    <property type="term" value="P:regulation of transcription by RNA polymerase II"/>
    <property type="evidence" value="ECO:0007669"/>
    <property type="project" value="InterPro"/>
</dbReference>